<reference evidence="2" key="1">
    <citation type="submission" date="2015-11" db="EMBL/GenBank/DDBJ databases">
        <title>De novo transcriptome assembly of four potential Pierce s Disease insect vectors from Arizona vineyards.</title>
        <authorList>
            <person name="Tassone E.E."/>
        </authorList>
    </citation>
    <scope>NUCLEOTIDE SEQUENCE</scope>
</reference>
<gene>
    <name evidence="2" type="ORF">g.56232</name>
</gene>
<feature type="transmembrane region" description="Helical" evidence="1">
    <location>
        <begin position="67"/>
        <end position="84"/>
    </location>
</feature>
<keyword evidence="1" id="KW-1133">Transmembrane helix</keyword>
<feature type="non-terminal residue" evidence="2">
    <location>
        <position position="1"/>
    </location>
</feature>
<keyword evidence="1" id="KW-0472">Membrane</keyword>
<proteinExistence type="predicted"/>
<accession>A0A1B6JGA3</accession>
<dbReference type="AlphaFoldDB" id="A0A1B6JGA3"/>
<feature type="non-terminal residue" evidence="2">
    <location>
        <position position="119"/>
    </location>
</feature>
<dbReference type="EMBL" id="GECU01009395">
    <property type="protein sequence ID" value="JAS98311.1"/>
    <property type="molecule type" value="Transcribed_RNA"/>
</dbReference>
<feature type="transmembrane region" description="Helical" evidence="1">
    <location>
        <begin position="96"/>
        <end position="114"/>
    </location>
</feature>
<keyword evidence="1" id="KW-0812">Transmembrane</keyword>
<sequence length="119" mass="12809">CPAGTRLAVGNSMDGSSTSYSLLGFKCIVLGRRALEAEDDGRIQQLMGTLYHEVSHTRNLDSLKSEAFSLLLYLPAIAAALFLYRKVSTRLGGKAGLYAVVHAYGCLCPLIVLIKNGVF</sequence>
<protein>
    <submittedName>
        <fullName evidence="2">Uncharacterized protein</fullName>
    </submittedName>
</protein>
<evidence type="ECO:0000256" key="1">
    <source>
        <dbReference type="SAM" id="Phobius"/>
    </source>
</evidence>
<name>A0A1B6JGA3_9HEMI</name>
<evidence type="ECO:0000313" key="2">
    <source>
        <dbReference type="EMBL" id="JAS98311.1"/>
    </source>
</evidence>
<organism evidence="2">
    <name type="scientific">Homalodisca liturata</name>
    <dbReference type="NCBI Taxonomy" id="320908"/>
    <lineage>
        <taxon>Eukaryota</taxon>
        <taxon>Metazoa</taxon>
        <taxon>Ecdysozoa</taxon>
        <taxon>Arthropoda</taxon>
        <taxon>Hexapoda</taxon>
        <taxon>Insecta</taxon>
        <taxon>Pterygota</taxon>
        <taxon>Neoptera</taxon>
        <taxon>Paraneoptera</taxon>
        <taxon>Hemiptera</taxon>
        <taxon>Auchenorrhyncha</taxon>
        <taxon>Membracoidea</taxon>
        <taxon>Cicadellidae</taxon>
        <taxon>Cicadellinae</taxon>
        <taxon>Proconiini</taxon>
        <taxon>Homalodisca</taxon>
    </lineage>
</organism>